<dbReference type="AlphaFoldDB" id="A0A9D4V818"/>
<sequence>MEKHIQALHAQKVEDATYSMVQDDFLCIRDVLSIGKKLAIEKYQLHDMTSKVCGDGVWKMTQVYFYIGTKIAQMAKSYARDTESLAAGDVL</sequence>
<organism evidence="1 2">
    <name type="scientific">Adiantum capillus-veneris</name>
    <name type="common">Maidenhair fern</name>
    <dbReference type="NCBI Taxonomy" id="13818"/>
    <lineage>
        <taxon>Eukaryota</taxon>
        <taxon>Viridiplantae</taxon>
        <taxon>Streptophyta</taxon>
        <taxon>Embryophyta</taxon>
        <taxon>Tracheophyta</taxon>
        <taxon>Polypodiopsida</taxon>
        <taxon>Polypodiidae</taxon>
        <taxon>Polypodiales</taxon>
        <taxon>Pteridineae</taxon>
        <taxon>Pteridaceae</taxon>
        <taxon>Vittarioideae</taxon>
        <taxon>Adiantum</taxon>
    </lineage>
</organism>
<gene>
    <name evidence="1" type="ORF">GOP47_0001329</name>
</gene>
<accession>A0A9D4V818</accession>
<dbReference type="EMBL" id="JABFUD020000003">
    <property type="protein sequence ID" value="KAI5081586.1"/>
    <property type="molecule type" value="Genomic_DNA"/>
</dbReference>
<dbReference type="Proteomes" id="UP000886520">
    <property type="component" value="Chromosome 2"/>
</dbReference>
<keyword evidence="2" id="KW-1185">Reference proteome</keyword>
<name>A0A9D4V818_ADICA</name>
<evidence type="ECO:0000313" key="1">
    <source>
        <dbReference type="EMBL" id="KAI5081586.1"/>
    </source>
</evidence>
<comment type="caution">
    <text evidence="1">The sequence shown here is derived from an EMBL/GenBank/DDBJ whole genome shotgun (WGS) entry which is preliminary data.</text>
</comment>
<reference evidence="1" key="1">
    <citation type="submission" date="2021-01" db="EMBL/GenBank/DDBJ databases">
        <title>Adiantum capillus-veneris genome.</title>
        <authorList>
            <person name="Fang Y."/>
            <person name="Liao Q."/>
        </authorList>
    </citation>
    <scope>NUCLEOTIDE SEQUENCE</scope>
    <source>
        <strain evidence="1">H3</strain>
        <tissue evidence="1">Leaf</tissue>
    </source>
</reference>
<protein>
    <submittedName>
        <fullName evidence="1">Uncharacterized protein</fullName>
    </submittedName>
</protein>
<evidence type="ECO:0000313" key="2">
    <source>
        <dbReference type="Proteomes" id="UP000886520"/>
    </source>
</evidence>
<proteinExistence type="predicted"/>